<dbReference type="Proteomes" id="UP000355283">
    <property type="component" value="Unassembled WGS sequence"/>
</dbReference>
<reference evidence="5 6" key="1">
    <citation type="submission" date="2019-01" db="EMBL/GenBank/DDBJ databases">
        <title>Nuclear Genome Assembly of the Microalgal Biofuel strain Nannochloropsis salina CCMP1776.</title>
        <authorList>
            <person name="Hovde B."/>
        </authorList>
    </citation>
    <scope>NUCLEOTIDE SEQUENCE [LARGE SCALE GENOMIC DNA]</scope>
    <source>
        <strain evidence="5 6">CCMP1776</strain>
    </source>
</reference>
<comment type="caution">
    <text evidence="5">The sequence shown here is derived from an EMBL/GenBank/DDBJ whole genome shotgun (WGS) entry which is preliminary data.</text>
</comment>
<evidence type="ECO:0000313" key="6">
    <source>
        <dbReference type="Proteomes" id="UP000355283"/>
    </source>
</evidence>
<dbReference type="InterPro" id="IPR000504">
    <property type="entry name" value="RRM_dom"/>
</dbReference>
<dbReference type="PANTHER" id="PTHR47640:SF11">
    <property type="entry name" value="RNA-BINDING PROTEIN 42"/>
    <property type="match status" value="1"/>
</dbReference>
<dbReference type="SMART" id="SM00360">
    <property type="entry name" value="RRM"/>
    <property type="match status" value="1"/>
</dbReference>
<dbReference type="InterPro" id="IPR035979">
    <property type="entry name" value="RBD_domain_sf"/>
</dbReference>
<organism evidence="5 6">
    <name type="scientific">Nannochloropsis salina CCMP1776</name>
    <dbReference type="NCBI Taxonomy" id="1027361"/>
    <lineage>
        <taxon>Eukaryota</taxon>
        <taxon>Sar</taxon>
        <taxon>Stramenopiles</taxon>
        <taxon>Ochrophyta</taxon>
        <taxon>Eustigmatophyceae</taxon>
        <taxon>Eustigmatales</taxon>
        <taxon>Monodopsidaceae</taxon>
        <taxon>Microchloropsis</taxon>
        <taxon>Microchloropsis salina</taxon>
    </lineage>
</organism>
<evidence type="ECO:0000256" key="1">
    <source>
        <dbReference type="ARBA" id="ARBA00022884"/>
    </source>
</evidence>
<dbReference type="PANTHER" id="PTHR47640">
    <property type="entry name" value="TRNA SELENOCYSTEINE 1-ASSOCIATED PROTEIN 1-RELATED-RELATED"/>
    <property type="match status" value="1"/>
</dbReference>
<keyword evidence="6" id="KW-1185">Reference proteome</keyword>
<dbReference type="SUPFAM" id="SSF54928">
    <property type="entry name" value="RNA-binding domain, RBD"/>
    <property type="match status" value="1"/>
</dbReference>
<dbReference type="CDD" id="cd12383">
    <property type="entry name" value="RRM_RBM42"/>
    <property type="match status" value="1"/>
</dbReference>
<evidence type="ECO:0000256" key="3">
    <source>
        <dbReference type="SAM" id="MobiDB-lite"/>
    </source>
</evidence>
<feature type="compositionally biased region" description="Low complexity" evidence="3">
    <location>
        <begin position="194"/>
        <end position="203"/>
    </location>
</feature>
<evidence type="ECO:0000259" key="4">
    <source>
        <dbReference type="PROSITE" id="PS50102"/>
    </source>
</evidence>
<sequence length="348" mass="36720">MADDDLFGFFNELKEVKAPEEEAGPNAGEGEAPEHQDGRHLGSTILNASGKRGRDEEPENVSHDIGPTMPPSHHPAFKKAKAAVAKPLLYGTAGDGDGSHTPTASAPLASPYSSSGSQEKPSAFAPAISVSAAPTRARPESNVPATSSSVTASQDFSGPYSGTTAPPQAVAGAGVGTLFTVGAGAKPAAGTWGAGQQPRPGGVPRLGGGTQGQTEAGKPKKFIRIGPGQTWEDPTLNEWPENDFRIFCGDLGPEVTDEHLTNAFRGKYPSFAKAKVLRDRGTGKSRGYGFVSFLDPLEGLKALREMNGKYVGSRPVKLRKCDWKERDLKEVRKKEKTKKKFLSKLGLG</sequence>
<feature type="region of interest" description="Disordered" evidence="3">
    <location>
        <begin position="1"/>
        <end position="165"/>
    </location>
</feature>
<accession>A0A4D9D1U7</accession>
<dbReference type="EMBL" id="SDOX01000096">
    <property type="protein sequence ID" value="TFJ82589.1"/>
    <property type="molecule type" value="Genomic_DNA"/>
</dbReference>
<feature type="compositionally biased region" description="Low complexity" evidence="3">
    <location>
        <begin position="99"/>
        <end position="117"/>
    </location>
</feature>
<evidence type="ECO:0000313" key="5">
    <source>
        <dbReference type="EMBL" id="TFJ82589.1"/>
    </source>
</evidence>
<feature type="compositionally biased region" description="Polar residues" evidence="3">
    <location>
        <begin position="143"/>
        <end position="156"/>
    </location>
</feature>
<dbReference type="InterPro" id="IPR050825">
    <property type="entry name" value="RBM42_RBP45_47-like"/>
</dbReference>
<gene>
    <name evidence="5" type="ORF">NSK_006015</name>
</gene>
<keyword evidence="1 2" id="KW-0694">RNA-binding</keyword>
<dbReference type="Pfam" id="PF00076">
    <property type="entry name" value="RRM_1"/>
    <property type="match status" value="1"/>
</dbReference>
<evidence type="ECO:0000256" key="2">
    <source>
        <dbReference type="PROSITE-ProRule" id="PRU00176"/>
    </source>
</evidence>
<dbReference type="Gene3D" id="3.30.70.330">
    <property type="match status" value="1"/>
</dbReference>
<dbReference type="InterPro" id="IPR034215">
    <property type="entry name" value="RBM42_RRM"/>
</dbReference>
<dbReference type="GO" id="GO:0003729">
    <property type="term" value="F:mRNA binding"/>
    <property type="evidence" value="ECO:0007669"/>
    <property type="project" value="InterPro"/>
</dbReference>
<dbReference type="AlphaFoldDB" id="A0A4D9D1U7"/>
<dbReference type="InterPro" id="IPR012677">
    <property type="entry name" value="Nucleotide-bd_a/b_plait_sf"/>
</dbReference>
<name>A0A4D9D1U7_9STRA</name>
<protein>
    <recommendedName>
        <fullName evidence="4">RRM domain-containing protein</fullName>
    </recommendedName>
</protein>
<proteinExistence type="predicted"/>
<dbReference type="PROSITE" id="PS50102">
    <property type="entry name" value="RRM"/>
    <property type="match status" value="1"/>
</dbReference>
<dbReference type="OrthoDB" id="1749473at2759"/>
<feature type="domain" description="RRM" evidence="4">
    <location>
        <begin position="244"/>
        <end position="323"/>
    </location>
</feature>
<feature type="region of interest" description="Disordered" evidence="3">
    <location>
        <begin position="188"/>
        <end position="218"/>
    </location>
</feature>